<organism evidence="2 3">
    <name type="scientific">Vigna mungo</name>
    <name type="common">Black gram</name>
    <name type="synonym">Phaseolus mungo</name>
    <dbReference type="NCBI Taxonomy" id="3915"/>
    <lineage>
        <taxon>Eukaryota</taxon>
        <taxon>Viridiplantae</taxon>
        <taxon>Streptophyta</taxon>
        <taxon>Embryophyta</taxon>
        <taxon>Tracheophyta</taxon>
        <taxon>Spermatophyta</taxon>
        <taxon>Magnoliopsida</taxon>
        <taxon>eudicotyledons</taxon>
        <taxon>Gunneridae</taxon>
        <taxon>Pentapetalae</taxon>
        <taxon>rosids</taxon>
        <taxon>fabids</taxon>
        <taxon>Fabales</taxon>
        <taxon>Fabaceae</taxon>
        <taxon>Papilionoideae</taxon>
        <taxon>50 kb inversion clade</taxon>
        <taxon>NPAAA clade</taxon>
        <taxon>indigoferoid/millettioid clade</taxon>
        <taxon>Phaseoleae</taxon>
        <taxon>Vigna</taxon>
    </lineage>
</organism>
<sequence>MQRGREVAVKATTAQTSANGGATGPIIDVDKDGLTGLTYDQWKKLLDMLNKVEPNEKMTCPFQYTSWIIDTGTSNHMTESMKEMHKVHDIVSCPVGSLNGAHTTTTKEDTLYLGGRLKLANVLFVPKLSCNLISVSQLLDESNCIIQFTHKLFVLQDRTSRMLIDASKCEDGLYYLCGVQRIQVHKVESSGLVAQVFGTSVFQDYTIYSCY</sequence>
<accession>A0AAQ3RVI0</accession>
<dbReference type="EMBL" id="CP144696">
    <property type="protein sequence ID" value="WVZ09444.1"/>
    <property type="molecule type" value="Genomic_DNA"/>
</dbReference>
<keyword evidence="3" id="KW-1185">Reference proteome</keyword>
<dbReference type="Proteomes" id="UP001374535">
    <property type="component" value="Chromosome 5"/>
</dbReference>
<feature type="domain" description="Retrovirus-related Pol polyprotein from transposon TNT 1-94-like beta-barrel" evidence="1">
    <location>
        <begin position="67"/>
        <end position="141"/>
    </location>
</feature>
<dbReference type="Pfam" id="PF22936">
    <property type="entry name" value="Pol_BBD"/>
    <property type="match status" value="1"/>
</dbReference>
<protein>
    <recommendedName>
        <fullName evidence="1">Retrovirus-related Pol polyprotein from transposon TNT 1-94-like beta-barrel domain-containing protein</fullName>
    </recommendedName>
</protein>
<dbReference type="InterPro" id="IPR054722">
    <property type="entry name" value="PolX-like_BBD"/>
</dbReference>
<dbReference type="AlphaFoldDB" id="A0AAQ3RVI0"/>
<evidence type="ECO:0000313" key="2">
    <source>
        <dbReference type="EMBL" id="WVZ09444.1"/>
    </source>
</evidence>
<name>A0AAQ3RVI0_VIGMU</name>
<evidence type="ECO:0000259" key="1">
    <source>
        <dbReference type="Pfam" id="PF22936"/>
    </source>
</evidence>
<evidence type="ECO:0000313" key="3">
    <source>
        <dbReference type="Proteomes" id="UP001374535"/>
    </source>
</evidence>
<proteinExistence type="predicted"/>
<gene>
    <name evidence="2" type="ORF">V8G54_013974</name>
</gene>
<reference evidence="2 3" key="1">
    <citation type="journal article" date="2023" name="Life. Sci Alliance">
        <title>Evolutionary insights into 3D genome organization and epigenetic landscape of Vigna mungo.</title>
        <authorList>
            <person name="Junaid A."/>
            <person name="Singh B."/>
            <person name="Bhatia S."/>
        </authorList>
    </citation>
    <scope>NUCLEOTIDE SEQUENCE [LARGE SCALE GENOMIC DNA]</scope>
    <source>
        <strain evidence="2">Urdbean</strain>
    </source>
</reference>